<evidence type="ECO:0000313" key="2">
    <source>
        <dbReference type="Proteomes" id="UP000237441"/>
    </source>
</evidence>
<dbReference type="Proteomes" id="UP000237441">
    <property type="component" value="Unassembled WGS sequence"/>
</dbReference>
<proteinExistence type="predicted"/>
<name>A0A2S7Y9H8_BEABA</name>
<sequence length="72" mass="7654">MGFPPQIAGVTAPLTWGESCASWVIFCVGGWGRALIGPTNSLGSGVVEEHSHILVGGGRVWRGDGMKRNFVW</sequence>
<dbReference type="AlphaFoldDB" id="A0A2S7Y9H8"/>
<protein>
    <submittedName>
        <fullName evidence="1">Uncharacterized protein</fullName>
    </submittedName>
</protein>
<evidence type="ECO:0000313" key="1">
    <source>
        <dbReference type="EMBL" id="PQK12669.1"/>
    </source>
</evidence>
<comment type="caution">
    <text evidence="1">The sequence shown here is derived from an EMBL/GenBank/DDBJ whole genome shotgun (WGS) entry which is preliminary data.</text>
</comment>
<dbReference type="EMBL" id="JRHA01000003">
    <property type="protein sequence ID" value="PQK12669.1"/>
    <property type="molecule type" value="Genomic_DNA"/>
</dbReference>
<accession>A0A2S7Y9H8</accession>
<gene>
    <name evidence="1" type="ORF">BB8028_0003g12840</name>
</gene>
<organism evidence="1 2">
    <name type="scientific">Beauveria bassiana</name>
    <name type="common">White muscardine disease fungus</name>
    <name type="synonym">Tritirachium shiotae</name>
    <dbReference type="NCBI Taxonomy" id="176275"/>
    <lineage>
        <taxon>Eukaryota</taxon>
        <taxon>Fungi</taxon>
        <taxon>Dikarya</taxon>
        <taxon>Ascomycota</taxon>
        <taxon>Pezizomycotina</taxon>
        <taxon>Sordariomycetes</taxon>
        <taxon>Hypocreomycetidae</taxon>
        <taxon>Hypocreales</taxon>
        <taxon>Cordycipitaceae</taxon>
        <taxon>Beauveria</taxon>
    </lineage>
</organism>
<reference evidence="1 2" key="1">
    <citation type="submission" date="2016-07" db="EMBL/GenBank/DDBJ databases">
        <title>Comparative genomics of the entomopathogenic fungus Beauveria bassiana.</title>
        <authorList>
            <person name="Valero Jimenez C.A."/>
            <person name="Zwaan B.J."/>
            <person name="Van Kan J.A."/>
            <person name="Takken W."/>
            <person name="Debets A.J."/>
            <person name="Schoustra S.E."/>
            <person name="Koenraadt C.J."/>
        </authorList>
    </citation>
    <scope>NUCLEOTIDE SEQUENCE [LARGE SCALE GENOMIC DNA]</scope>
    <source>
        <strain evidence="1 2">ARSEF 8028</strain>
    </source>
</reference>